<evidence type="ECO:0000256" key="1">
    <source>
        <dbReference type="ARBA" id="ARBA00022603"/>
    </source>
</evidence>
<dbReference type="PROSITE" id="PS51620">
    <property type="entry name" value="SAM_TRM61"/>
    <property type="match status" value="1"/>
</dbReference>
<dbReference type="SUPFAM" id="SSF53335">
    <property type="entry name" value="S-adenosyl-L-methionine-dependent methyltransferases"/>
    <property type="match status" value="1"/>
</dbReference>
<feature type="domain" description="tRNA (adenine(58)-N(1))-methyltransferase catalytic subunit TRM61 C-terminal" evidence="7">
    <location>
        <begin position="65"/>
        <end position="230"/>
    </location>
</feature>
<keyword evidence="2 5" id="KW-0808">Transferase</keyword>
<reference evidence="8" key="1">
    <citation type="journal article" date="2020" name="mSystems">
        <title>Genome- and Community-Level Interaction Insights into Carbon Utilization and Element Cycling Functions of Hydrothermarchaeota in Hydrothermal Sediment.</title>
        <authorList>
            <person name="Zhou Z."/>
            <person name="Liu Y."/>
            <person name="Xu W."/>
            <person name="Pan J."/>
            <person name="Luo Z.H."/>
            <person name="Li M."/>
        </authorList>
    </citation>
    <scope>NUCLEOTIDE SEQUENCE [LARGE SCALE GENOMIC DNA]</scope>
    <source>
        <strain evidence="8">SpSt-132</strain>
    </source>
</reference>
<comment type="caution">
    <text evidence="8">The sequence shown here is derived from an EMBL/GenBank/DDBJ whole genome shotgun (WGS) entry which is preliminary data.</text>
</comment>
<dbReference type="CDD" id="cd02440">
    <property type="entry name" value="AdoMet_MTases"/>
    <property type="match status" value="1"/>
</dbReference>
<proteinExistence type="inferred from homology"/>
<dbReference type="PANTHER" id="PTHR12133:SF1">
    <property type="entry name" value="TRNA (ADENINE(58)-N(1))-METHYLTRANSFERASE, MITOCHONDRIAL"/>
    <property type="match status" value="1"/>
</dbReference>
<dbReference type="GO" id="GO:0030488">
    <property type="term" value="P:tRNA methylation"/>
    <property type="evidence" value="ECO:0007669"/>
    <property type="project" value="InterPro"/>
</dbReference>
<dbReference type="GO" id="GO:0031515">
    <property type="term" value="C:tRNA (m1A) methyltransferase complex"/>
    <property type="evidence" value="ECO:0007669"/>
    <property type="project" value="UniProtKB-UniRule"/>
</dbReference>
<feature type="binding site" evidence="6">
    <location>
        <position position="119"/>
    </location>
    <ligand>
        <name>S-adenosyl-L-methionine</name>
        <dbReference type="ChEBI" id="CHEBI:59789"/>
    </ligand>
</feature>
<protein>
    <recommendedName>
        <fullName evidence="5">tRNA (adenine(58)-N(1))-methyltransferase TrmI</fullName>
        <ecNumber evidence="5">2.1.1.220</ecNumber>
    </recommendedName>
</protein>
<dbReference type="EC" id="2.1.1.220" evidence="5"/>
<dbReference type="InterPro" id="IPR014816">
    <property type="entry name" value="tRNA_MeTrfase_Gcd14"/>
</dbReference>
<comment type="subunit">
    <text evidence="5">Homotetramer composed of a dimer of dimers.</text>
</comment>
<evidence type="ECO:0000256" key="5">
    <source>
        <dbReference type="PIRNR" id="PIRNR017269"/>
    </source>
</evidence>
<keyword evidence="3 5" id="KW-0949">S-adenosyl-L-methionine</keyword>
<dbReference type="Gene3D" id="3.40.50.150">
    <property type="entry name" value="Vaccinia Virus protein VP39"/>
    <property type="match status" value="1"/>
</dbReference>
<evidence type="ECO:0000259" key="7">
    <source>
        <dbReference type="Pfam" id="PF08704"/>
    </source>
</evidence>
<evidence type="ECO:0000256" key="6">
    <source>
        <dbReference type="PIRSR" id="PIRSR017269-1"/>
    </source>
</evidence>
<evidence type="ECO:0000256" key="3">
    <source>
        <dbReference type="ARBA" id="ARBA00022691"/>
    </source>
</evidence>
<dbReference type="PIRSF" id="PIRSF017269">
    <property type="entry name" value="GCD14"/>
    <property type="match status" value="1"/>
</dbReference>
<keyword evidence="1 5" id="KW-0489">Methyltransferase</keyword>
<dbReference type="Gene3D" id="3.10.330.20">
    <property type="match status" value="1"/>
</dbReference>
<dbReference type="AlphaFoldDB" id="A0A7C2VGE2"/>
<evidence type="ECO:0000313" key="8">
    <source>
        <dbReference type="EMBL" id="HEW45236.1"/>
    </source>
</evidence>
<gene>
    <name evidence="8" type="ORF">ENO47_00985</name>
</gene>
<dbReference type="GO" id="GO:0160107">
    <property type="term" value="F:tRNA (adenine(58)-N1)-methyltransferase activity"/>
    <property type="evidence" value="ECO:0007669"/>
    <property type="project" value="UniProtKB-EC"/>
</dbReference>
<dbReference type="InterPro" id="IPR029063">
    <property type="entry name" value="SAM-dependent_MTases_sf"/>
</dbReference>
<sequence>MTFKEGDYILLVESEKRYVKLLNKDFNLSLKGKTIKFEDIVGKRVGEVVKGFCLLVPTLEDIILYGFKRKTQIVYPKDSFYIAFRLGLSKDKRLLEFGVGSGASTAVFSQLAGEVWVYEVREDFYKLAKKNWDSFGLCQNVRLENMDFMLADLPEEFFDAVFVDVKDPLPYIEKVWKVLKAGASFGSILPTANQVSVLIKAMEGMFCDIDLLEILQRHYKINPERLRPQDSMVAHTGYLVFARKRI</sequence>
<keyword evidence="4 5" id="KW-0819">tRNA processing</keyword>
<dbReference type="Pfam" id="PF08704">
    <property type="entry name" value="GCD14"/>
    <property type="match status" value="1"/>
</dbReference>
<comment type="catalytic activity">
    <reaction evidence="5">
        <text>adenosine(58) in tRNA + S-adenosyl-L-methionine = N(1)-methyladenosine(58) in tRNA + S-adenosyl-L-homocysteine + H(+)</text>
        <dbReference type="Rhea" id="RHEA:43152"/>
        <dbReference type="Rhea" id="RHEA-COMP:10365"/>
        <dbReference type="Rhea" id="RHEA-COMP:10366"/>
        <dbReference type="ChEBI" id="CHEBI:15378"/>
        <dbReference type="ChEBI" id="CHEBI:57856"/>
        <dbReference type="ChEBI" id="CHEBI:59789"/>
        <dbReference type="ChEBI" id="CHEBI:74411"/>
        <dbReference type="ChEBI" id="CHEBI:74491"/>
        <dbReference type="EC" id="2.1.1.220"/>
    </reaction>
</comment>
<comment type="function">
    <text evidence="5">Catalyzes the S-adenosyl-L-methionine-dependent formation of N(1)-methyladenine at position 58 (m1A58) in tRNA.</text>
</comment>
<name>A0A7C2VGE2_9AQUI</name>
<feature type="binding site" evidence="6">
    <location>
        <position position="147"/>
    </location>
    <ligand>
        <name>S-adenosyl-L-methionine</name>
        <dbReference type="ChEBI" id="CHEBI:59789"/>
    </ligand>
</feature>
<organism evidence="8">
    <name type="scientific">Hydrogenobacter sp</name>
    <dbReference type="NCBI Taxonomy" id="2152829"/>
    <lineage>
        <taxon>Bacteria</taxon>
        <taxon>Pseudomonadati</taxon>
        <taxon>Aquificota</taxon>
        <taxon>Aquificia</taxon>
        <taxon>Aquificales</taxon>
        <taxon>Aquificaceae</taxon>
        <taxon>Hydrogenobacter</taxon>
    </lineage>
</organism>
<evidence type="ECO:0000256" key="2">
    <source>
        <dbReference type="ARBA" id="ARBA00022679"/>
    </source>
</evidence>
<comment type="similarity">
    <text evidence="5">Belongs to the class I-like SAM-binding methyltransferase superfamily. TRM61 family.</text>
</comment>
<accession>A0A7C2VGE2</accession>
<dbReference type="PANTHER" id="PTHR12133">
    <property type="entry name" value="TRNA (ADENINE(58)-N(1))-METHYLTRANSFERASE"/>
    <property type="match status" value="1"/>
</dbReference>
<dbReference type="EMBL" id="DSFP01000020">
    <property type="protein sequence ID" value="HEW45236.1"/>
    <property type="molecule type" value="Genomic_DNA"/>
</dbReference>
<dbReference type="InterPro" id="IPR049470">
    <property type="entry name" value="TRM61_C"/>
</dbReference>
<feature type="binding site" evidence="6">
    <location>
        <position position="164"/>
    </location>
    <ligand>
        <name>S-adenosyl-L-methionine</name>
        <dbReference type="ChEBI" id="CHEBI:59789"/>
    </ligand>
</feature>
<evidence type="ECO:0000256" key="4">
    <source>
        <dbReference type="ARBA" id="ARBA00022694"/>
    </source>
</evidence>